<dbReference type="PANTHER" id="PTHR12879">
    <property type="entry name" value="SPHINGOLIPID DELTA 4 DESATURASE/C-4 HYDROXYLASE PROTEIN DES2"/>
    <property type="match status" value="1"/>
</dbReference>
<keyword evidence="7 9" id="KW-0443">Lipid metabolism</keyword>
<dbReference type="PIRSF" id="PIRSF017228">
    <property type="entry name" value="Sphnglp_dlt4_des"/>
    <property type="match status" value="1"/>
</dbReference>
<dbReference type="GeneID" id="5893212"/>
<dbReference type="InterPro" id="IPR013866">
    <property type="entry name" value="Sphingolipid_d4-desaturase_N"/>
</dbReference>
<evidence type="ECO:0000256" key="3">
    <source>
        <dbReference type="ARBA" id="ARBA00012021"/>
    </source>
</evidence>
<accession>A9V5D6</accession>
<dbReference type="RefSeq" id="XP_001747876.1">
    <property type="nucleotide sequence ID" value="XM_001747824.1"/>
</dbReference>
<dbReference type="SMART" id="SM01269">
    <property type="entry name" value="Lipid_DES"/>
    <property type="match status" value="1"/>
</dbReference>
<keyword evidence="4 10" id="KW-0812">Transmembrane</keyword>
<keyword evidence="5 10" id="KW-1133">Transmembrane helix</keyword>
<dbReference type="EMBL" id="CH991560">
    <property type="protein sequence ID" value="EDQ87263.1"/>
    <property type="molecule type" value="Genomic_DNA"/>
</dbReference>
<evidence type="ECO:0000313" key="13">
    <source>
        <dbReference type="Proteomes" id="UP000001357"/>
    </source>
</evidence>
<dbReference type="KEGG" id="mbr:MONBRDRAFT_38045"/>
<dbReference type="eggNOG" id="KOG2987">
    <property type="taxonomic scope" value="Eukaryota"/>
</dbReference>
<reference evidence="12 13" key="1">
    <citation type="journal article" date="2008" name="Nature">
        <title>The genome of the choanoflagellate Monosiga brevicollis and the origin of metazoans.</title>
        <authorList>
            <consortium name="JGI Sequencing"/>
            <person name="King N."/>
            <person name="Westbrook M.J."/>
            <person name="Young S.L."/>
            <person name="Kuo A."/>
            <person name="Abedin M."/>
            <person name="Chapman J."/>
            <person name="Fairclough S."/>
            <person name="Hellsten U."/>
            <person name="Isogai Y."/>
            <person name="Letunic I."/>
            <person name="Marr M."/>
            <person name="Pincus D."/>
            <person name="Putnam N."/>
            <person name="Rokas A."/>
            <person name="Wright K.J."/>
            <person name="Zuzow R."/>
            <person name="Dirks W."/>
            <person name="Good M."/>
            <person name="Goodstein D."/>
            <person name="Lemons D."/>
            <person name="Li W."/>
            <person name="Lyons J.B."/>
            <person name="Morris A."/>
            <person name="Nichols S."/>
            <person name="Richter D.J."/>
            <person name="Salamov A."/>
            <person name="Bork P."/>
            <person name="Lim W.A."/>
            <person name="Manning G."/>
            <person name="Miller W.T."/>
            <person name="McGinnis W."/>
            <person name="Shapiro H."/>
            <person name="Tjian R."/>
            <person name="Grigoriev I.V."/>
            <person name="Rokhsar D."/>
        </authorList>
    </citation>
    <scope>NUCLEOTIDE SEQUENCE [LARGE SCALE GENOMIC DNA]</scope>
    <source>
        <strain evidence="13">MX1 / ATCC 50154</strain>
    </source>
</reference>
<keyword evidence="13" id="KW-1185">Reference proteome</keyword>
<dbReference type="AlphaFoldDB" id="A9V5D6"/>
<evidence type="ECO:0000259" key="11">
    <source>
        <dbReference type="SMART" id="SM01269"/>
    </source>
</evidence>
<feature type="transmembrane region" description="Helical" evidence="10">
    <location>
        <begin position="124"/>
        <end position="142"/>
    </location>
</feature>
<dbReference type="InterPro" id="IPR011388">
    <property type="entry name" value="DES1/DES2"/>
</dbReference>
<dbReference type="OMA" id="GATCNQN"/>
<comment type="similarity">
    <text evidence="2 9">Belongs to the fatty acid desaturase type 1 family. DEGS subfamily.</text>
</comment>
<evidence type="ECO:0000256" key="5">
    <source>
        <dbReference type="ARBA" id="ARBA00022989"/>
    </source>
</evidence>
<proteinExistence type="inferred from homology"/>
<feature type="domain" description="Sphingolipid delta4-desaturase N-terminal" evidence="11">
    <location>
        <begin position="28"/>
        <end position="66"/>
    </location>
</feature>
<evidence type="ECO:0000256" key="10">
    <source>
        <dbReference type="SAM" id="Phobius"/>
    </source>
</evidence>
<evidence type="ECO:0000256" key="7">
    <source>
        <dbReference type="ARBA" id="ARBA00023098"/>
    </source>
</evidence>
<dbReference type="GO" id="GO:0016020">
    <property type="term" value="C:membrane"/>
    <property type="evidence" value="ECO:0007669"/>
    <property type="project" value="UniProtKB-SubCell"/>
</dbReference>
<evidence type="ECO:0000256" key="9">
    <source>
        <dbReference type="PIRNR" id="PIRNR017228"/>
    </source>
</evidence>
<sequence>MFGSPLKLPPLFIKEQEDKATMMKVHTREENDFYWDKDNEPHQERRKRILAAHPEIKTLMGPCPRTKWVVLATVLFQFAMASVASNWSFPVLLVLTYAVSGVLNHMMMLGVHEIAHNLAFKTPLYNRWLAILATVPIGLPVANSFRRYHLEHHKYQGEHDVDVDIPLPGEAWFFNSTIGKAVWMVLQPFFYALRPMFMRPKVPGPWEFTNIIVNVAYDSMLYYFFGWQALFYCIGGSLLGSGLHPVAGHFVSEHYVFLPTHETYSYYGPLNFVTFNVGYHNEHHDFANIPGSRLPQLKAMAPEFYDNLPYYTSWSGVIIDYILNAEMTPFSRVKRKTLSPSLMQEISEREARTQRWW</sequence>
<dbReference type="CDD" id="cd03508">
    <property type="entry name" value="Delta4-sphingolipid-FADS-like"/>
    <property type="match status" value="1"/>
</dbReference>
<organism evidence="12 13">
    <name type="scientific">Monosiga brevicollis</name>
    <name type="common">Choanoflagellate</name>
    <dbReference type="NCBI Taxonomy" id="81824"/>
    <lineage>
        <taxon>Eukaryota</taxon>
        <taxon>Choanoflagellata</taxon>
        <taxon>Craspedida</taxon>
        <taxon>Salpingoecidae</taxon>
        <taxon>Monosiga</taxon>
    </lineage>
</organism>
<evidence type="ECO:0000313" key="12">
    <source>
        <dbReference type="EMBL" id="EDQ87263.1"/>
    </source>
</evidence>
<evidence type="ECO:0000256" key="1">
    <source>
        <dbReference type="ARBA" id="ARBA00004141"/>
    </source>
</evidence>
<gene>
    <name evidence="12" type="ORF">MONBRDRAFT_38045</name>
</gene>
<feature type="transmembrane region" description="Helical" evidence="10">
    <location>
        <begin position="172"/>
        <end position="193"/>
    </location>
</feature>
<keyword evidence="8 9" id="KW-0472">Membrane</keyword>
<dbReference type="FunCoup" id="A9V5D6">
    <property type="interactions" value="956"/>
</dbReference>
<dbReference type="InterPro" id="IPR005804">
    <property type="entry name" value="FA_desaturase_dom"/>
</dbReference>
<dbReference type="Proteomes" id="UP000001357">
    <property type="component" value="Unassembled WGS sequence"/>
</dbReference>
<evidence type="ECO:0000256" key="2">
    <source>
        <dbReference type="ARBA" id="ARBA00006146"/>
    </source>
</evidence>
<dbReference type="STRING" id="81824.A9V5D6"/>
<feature type="transmembrane region" description="Helical" evidence="10">
    <location>
        <begin position="91"/>
        <end position="112"/>
    </location>
</feature>
<dbReference type="Pfam" id="PF08557">
    <property type="entry name" value="Lipid_DES"/>
    <property type="match status" value="1"/>
</dbReference>
<comment type="subcellular location">
    <subcellularLocation>
        <location evidence="1">Membrane</location>
        <topology evidence="1">Multi-pass membrane protein</topology>
    </subcellularLocation>
</comment>
<evidence type="ECO:0000256" key="6">
    <source>
        <dbReference type="ARBA" id="ARBA00023002"/>
    </source>
</evidence>
<dbReference type="EC" id="1.14.19.17" evidence="3"/>
<dbReference type="GO" id="GO:0046513">
    <property type="term" value="P:ceramide biosynthetic process"/>
    <property type="evidence" value="ECO:0000318"/>
    <property type="project" value="GO_Central"/>
</dbReference>
<protein>
    <recommendedName>
        <fullName evidence="3">sphingolipid 4-desaturase</fullName>
        <ecNumber evidence="3">1.14.19.17</ecNumber>
    </recommendedName>
</protein>
<evidence type="ECO:0000256" key="4">
    <source>
        <dbReference type="ARBA" id="ARBA00022692"/>
    </source>
</evidence>
<evidence type="ECO:0000256" key="8">
    <source>
        <dbReference type="ARBA" id="ARBA00023136"/>
    </source>
</evidence>
<dbReference type="PANTHER" id="PTHR12879:SF8">
    <property type="entry name" value="SPHINGOLIPID DELTA(4)-DESATURASE DES1"/>
    <property type="match status" value="1"/>
</dbReference>
<name>A9V5D6_MONBE</name>
<dbReference type="Pfam" id="PF00487">
    <property type="entry name" value="FA_desaturase"/>
    <property type="match status" value="1"/>
</dbReference>
<dbReference type="InParanoid" id="A9V5D6"/>
<keyword evidence="6 9" id="KW-0560">Oxidoreductase</keyword>
<dbReference type="GO" id="GO:0042284">
    <property type="term" value="F:sphingolipid delta-4 desaturase activity"/>
    <property type="evidence" value="ECO:0000318"/>
    <property type="project" value="GO_Central"/>
</dbReference>